<dbReference type="AlphaFoldDB" id="A0A8K0V934"/>
<feature type="chain" id="PRO_5035466722" description="Thiol:disulfide interchange protein DsbD N-terminal domain-containing protein" evidence="1">
    <location>
        <begin position="21"/>
        <end position="266"/>
    </location>
</feature>
<dbReference type="Proteomes" id="UP000648908">
    <property type="component" value="Unassembled WGS sequence"/>
</dbReference>
<reference evidence="3" key="1">
    <citation type="submission" date="2021-01" db="EMBL/GenBank/DDBJ databases">
        <title>Tabrizicola alba sp. nov. a motile alkaliphilic bacterium isolated from a soda lake.</title>
        <authorList>
            <person name="Szuroczki S."/>
            <person name="Abbaszade G."/>
            <person name="Schumann P."/>
            <person name="Toth E."/>
        </authorList>
    </citation>
    <scope>NUCLEOTIDE SEQUENCE</scope>
    <source>
        <strain evidence="3">DMG-N-6</strain>
    </source>
</reference>
<dbReference type="EMBL" id="JAESVN010000001">
    <property type="protein sequence ID" value="MBL4915635.1"/>
    <property type="molecule type" value="Genomic_DNA"/>
</dbReference>
<dbReference type="RefSeq" id="WP_202686223.1">
    <property type="nucleotide sequence ID" value="NZ_JAESVN010000001.1"/>
</dbReference>
<dbReference type="InterPro" id="IPR028250">
    <property type="entry name" value="DsbDN"/>
</dbReference>
<sequence length="266" mass="28585">MLAPFMLFAALMAMALPAQATPPGFEGTIRPGWVMENGNRMAALHLQLKPGWKTYWRAPGDTGIPPSFDWTGSRNVGAVQFHWPRPEVSNGAAGRTIGYSHELILPMEVRPARKGEPVHLEGEVELGVCKDICVPARFGFSVTLPGPGTKDPAITQALRQRPSTPKEAGLRRIGCSLSPAPRGMRLDVEIDMPSTGGPETVVVEPGQNGIWVSEAEVQRSGNRLLARVDMIAPAGSAMVLDRQSIMVNVLGRNRAVEIAGCPAPRS</sequence>
<keyword evidence="4" id="KW-1185">Reference proteome</keyword>
<feature type="domain" description="Thiol:disulfide interchange protein DsbD N-terminal" evidence="2">
    <location>
        <begin position="36"/>
        <end position="136"/>
    </location>
</feature>
<comment type="caution">
    <text evidence="3">The sequence shown here is derived from an EMBL/GenBank/DDBJ whole genome shotgun (WGS) entry which is preliminary data.</text>
</comment>
<dbReference type="Pfam" id="PF11412">
    <property type="entry name" value="DsbD_N"/>
    <property type="match status" value="1"/>
</dbReference>
<protein>
    <recommendedName>
        <fullName evidence="2">Thiol:disulfide interchange protein DsbD N-terminal domain-containing protein</fullName>
    </recommendedName>
</protein>
<keyword evidence="1" id="KW-0732">Signal</keyword>
<evidence type="ECO:0000313" key="3">
    <source>
        <dbReference type="EMBL" id="MBL4915635.1"/>
    </source>
</evidence>
<gene>
    <name evidence="3" type="ORF">JL811_00235</name>
</gene>
<feature type="signal peptide" evidence="1">
    <location>
        <begin position="1"/>
        <end position="20"/>
    </location>
</feature>
<accession>A0A8K0V934</accession>
<evidence type="ECO:0000256" key="1">
    <source>
        <dbReference type="SAM" id="SignalP"/>
    </source>
</evidence>
<evidence type="ECO:0000259" key="2">
    <source>
        <dbReference type="Pfam" id="PF11412"/>
    </source>
</evidence>
<evidence type="ECO:0000313" key="4">
    <source>
        <dbReference type="Proteomes" id="UP000648908"/>
    </source>
</evidence>
<name>A0A8K0V934_9RHOB</name>
<proteinExistence type="predicted"/>
<organism evidence="3 4">
    <name type="scientific">Szabonella alba</name>
    <dbReference type="NCBI Taxonomy" id="2804194"/>
    <lineage>
        <taxon>Bacteria</taxon>
        <taxon>Pseudomonadati</taxon>
        <taxon>Pseudomonadota</taxon>
        <taxon>Alphaproteobacteria</taxon>
        <taxon>Rhodobacterales</taxon>
        <taxon>Paracoccaceae</taxon>
        <taxon>Szabonella</taxon>
    </lineage>
</organism>